<feature type="compositionally biased region" description="Polar residues" evidence="5">
    <location>
        <begin position="89"/>
        <end position="108"/>
    </location>
</feature>
<dbReference type="Pfam" id="PF08213">
    <property type="entry name" value="COX24_C"/>
    <property type="match status" value="1"/>
</dbReference>
<keyword evidence="8" id="KW-1185">Reference proteome</keyword>
<feature type="region of interest" description="Disordered" evidence="5">
    <location>
        <begin position="387"/>
        <end position="416"/>
    </location>
</feature>
<evidence type="ECO:0000256" key="3">
    <source>
        <dbReference type="ARBA" id="ARBA00035647"/>
    </source>
</evidence>
<feature type="compositionally biased region" description="Low complexity" evidence="5">
    <location>
        <begin position="114"/>
        <end position="123"/>
    </location>
</feature>
<protein>
    <recommendedName>
        <fullName evidence="4">Small ribosomal subunit protein mS38</fullName>
    </recommendedName>
</protein>
<evidence type="ECO:0000313" key="7">
    <source>
        <dbReference type="EMBL" id="KAK6332674.1"/>
    </source>
</evidence>
<reference evidence="7 8" key="1">
    <citation type="submission" date="2019-10" db="EMBL/GenBank/DDBJ databases">
        <authorList>
            <person name="Palmer J.M."/>
        </authorList>
    </citation>
    <scope>NUCLEOTIDE SEQUENCE [LARGE SCALE GENOMIC DNA]</scope>
    <source>
        <strain evidence="7 8">TWF730</strain>
    </source>
</reference>
<evidence type="ECO:0000256" key="2">
    <source>
        <dbReference type="ARBA" id="ARBA00023128"/>
    </source>
</evidence>
<comment type="similarity">
    <text evidence="3">Belongs to the mitochondrion-specific ribosomal protein mS38 family.</text>
</comment>
<evidence type="ECO:0000256" key="5">
    <source>
        <dbReference type="SAM" id="MobiDB-lite"/>
    </source>
</evidence>
<comment type="caution">
    <text evidence="7">The sequence shown here is derived from an EMBL/GenBank/DDBJ whole genome shotgun (WGS) entry which is preliminary data.</text>
</comment>
<accession>A0AAV9TZM1</accession>
<feature type="compositionally biased region" description="Polar residues" evidence="5">
    <location>
        <begin position="249"/>
        <end position="267"/>
    </location>
</feature>
<dbReference type="EMBL" id="JAVHNS010000017">
    <property type="protein sequence ID" value="KAK6332674.1"/>
    <property type="molecule type" value="Genomic_DNA"/>
</dbReference>
<keyword evidence="2" id="KW-0496">Mitochondrion</keyword>
<proteinExistence type="inferred from homology"/>
<dbReference type="PANTHER" id="PTHR32035:SF3">
    <property type="entry name" value="SMALL RIBOSOMAL SUBUNIT PROTEIN MS38"/>
    <property type="match status" value="1"/>
</dbReference>
<dbReference type="Proteomes" id="UP001373714">
    <property type="component" value="Unassembled WGS sequence"/>
</dbReference>
<gene>
    <name evidence="7" type="ORF">TWF730_004334</name>
</gene>
<feature type="domain" description="Ribosomal protein mS38 C-terminal" evidence="6">
    <location>
        <begin position="382"/>
        <end position="415"/>
    </location>
</feature>
<feature type="region of interest" description="Disordered" evidence="5">
    <location>
        <begin position="249"/>
        <end position="268"/>
    </location>
</feature>
<evidence type="ECO:0000256" key="4">
    <source>
        <dbReference type="ARBA" id="ARBA00035682"/>
    </source>
</evidence>
<dbReference type="SMART" id="SM01155">
    <property type="entry name" value="DUF1713"/>
    <property type="match status" value="1"/>
</dbReference>
<comment type="subcellular location">
    <subcellularLocation>
        <location evidence="1">Mitochondrion</location>
    </subcellularLocation>
</comment>
<name>A0AAV9TZM1_9PEZI</name>
<dbReference type="PANTHER" id="PTHR32035">
    <property type="entry name" value="AURORA KINASE A-INTERACTING PROTEIN"/>
    <property type="match status" value="1"/>
</dbReference>
<feature type="region of interest" description="Disordered" evidence="5">
    <location>
        <begin position="89"/>
        <end position="167"/>
    </location>
</feature>
<dbReference type="AlphaFoldDB" id="A0AAV9TZM1"/>
<feature type="compositionally biased region" description="Polar residues" evidence="5">
    <location>
        <begin position="148"/>
        <end position="157"/>
    </location>
</feature>
<sequence length="416" mass="46381">MRVRCLRLKFVPRFAEFGGQPPSDSIVIIFPACRRSSLFNSSPSSSAPARHPSPSSSFLAASPKEGFSVTALPQMFACPARRALLSCTSQAPPTSRRLISTATSIQQRPTRRYSSSSSSSSNSKPFGPNNRGLASKTGAFRKRERQCENGQQQTAQTIAPPIPGKAPEVEVKPENIVEEAPKIEQSPLPFVARTDHLRAKDIHASAFFALHRPVSVRFPVPGIYNATSFQKLFDPSSPLSNMELHKIQQEVQARQPTLSENDSTNDQDAILSPDEARAYARNNTQTEQKTSTEPQVKFSGSLIFEQYLPFNPPPPPEPIPEEAMDAETASFEKLKGMQIVASAESSVDGQQYILAFFQGPDGKNKRVGRIRKTMRSDTPTMQALSVKRQRKLKMKKHKYKKLMKRTRTLRRRLEKQ</sequence>
<evidence type="ECO:0000259" key="6">
    <source>
        <dbReference type="SMART" id="SM01155"/>
    </source>
</evidence>
<evidence type="ECO:0000256" key="1">
    <source>
        <dbReference type="ARBA" id="ARBA00004173"/>
    </source>
</evidence>
<evidence type="ECO:0000313" key="8">
    <source>
        <dbReference type="Proteomes" id="UP001373714"/>
    </source>
</evidence>
<organism evidence="7 8">
    <name type="scientific">Orbilia blumenaviensis</name>
    <dbReference type="NCBI Taxonomy" id="1796055"/>
    <lineage>
        <taxon>Eukaryota</taxon>
        <taxon>Fungi</taxon>
        <taxon>Dikarya</taxon>
        <taxon>Ascomycota</taxon>
        <taxon>Pezizomycotina</taxon>
        <taxon>Orbiliomycetes</taxon>
        <taxon>Orbiliales</taxon>
        <taxon>Orbiliaceae</taxon>
        <taxon>Orbilia</taxon>
    </lineage>
</organism>
<dbReference type="InterPro" id="IPR013177">
    <property type="entry name" value="Ribosomal_mS38_C"/>
</dbReference>
<dbReference type="GO" id="GO:0005739">
    <property type="term" value="C:mitochondrion"/>
    <property type="evidence" value="ECO:0007669"/>
    <property type="project" value="UniProtKB-SubCell"/>
</dbReference>